<dbReference type="AlphaFoldDB" id="A0A6G0U597"/>
<proteinExistence type="predicted"/>
<protein>
    <submittedName>
        <fullName evidence="1">Uncharacterized protein</fullName>
    </submittedName>
</protein>
<dbReference type="Proteomes" id="UP000475862">
    <property type="component" value="Unassembled WGS sequence"/>
</dbReference>
<organism evidence="1 2">
    <name type="scientific">Aphis glycines</name>
    <name type="common">Soybean aphid</name>
    <dbReference type="NCBI Taxonomy" id="307491"/>
    <lineage>
        <taxon>Eukaryota</taxon>
        <taxon>Metazoa</taxon>
        <taxon>Ecdysozoa</taxon>
        <taxon>Arthropoda</taxon>
        <taxon>Hexapoda</taxon>
        <taxon>Insecta</taxon>
        <taxon>Pterygota</taxon>
        <taxon>Neoptera</taxon>
        <taxon>Paraneoptera</taxon>
        <taxon>Hemiptera</taxon>
        <taxon>Sternorrhyncha</taxon>
        <taxon>Aphidomorpha</taxon>
        <taxon>Aphidoidea</taxon>
        <taxon>Aphididae</taxon>
        <taxon>Aphidini</taxon>
        <taxon>Aphis</taxon>
        <taxon>Aphis</taxon>
    </lineage>
</organism>
<dbReference type="EMBL" id="VYZN01000003">
    <property type="protein sequence ID" value="KAE9544127.1"/>
    <property type="molecule type" value="Genomic_DNA"/>
</dbReference>
<evidence type="ECO:0000313" key="1">
    <source>
        <dbReference type="EMBL" id="KAE9544127.1"/>
    </source>
</evidence>
<keyword evidence="2" id="KW-1185">Reference proteome</keyword>
<evidence type="ECO:0000313" key="2">
    <source>
        <dbReference type="Proteomes" id="UP000475862"/>
    </source>
</evidence>
<sequence>MFALLEIHFYVVDNVKSCNDNITGEESITLSVLAYAKHRHSSHVLIADLGFFQIDSIILYTKYTYSTMSKLLCELFNTLHMDMVRKRIPYVPQMTPLILKEVDSERSDECIDFTMIPSLKRKLNLVGTLGGQKLKIFEMNREKPPKKFREKRDFLRKTSLRQNRIFYFAITQKLIDTIEIFNFSKYFFLNNDKNLFADQKIMKI</sequence>
<gene>
    <name evidence="1" type="ORF">AGLY_001816</name>
</gene>
<name>A0A6G0U597_APHGL</name>
<accession>A0A6G0U597</accession>
<comment type="caution">
    <text evidence="1">The sequence shown here is derived from an EMBL/GenBank/DDBJ whole genome shotgun (WGS) entry which is preliminary data.</text>
</comment>
<reference evidence="1 2" key="1">
    <citation type="submission" date="2019-08" db="EMBL/GenBank/DDBJ databases">
        <title>The genome of the soybean aphid Biotype 1, its phylome, world population structure and adaptation to the North American continent.</title>
        <authorList>
            <person name="Giordano R."/>
            <person name="Donthu R.K."/>
            <person name="Hernandez A.G."/>
            <person name="Wright C.L."/>
            <person name="Zimin A.V."/>
        </authorList>
    </citation>
    <scope>NUCLEOTIDE SEQUENCE [LARGE SCALE GENOMIC DNA]</scope>
    <source>
        <tissue evidence="1">Whole aphids</tissue>
    </source>
</reference>